<dbReference type="EMBL" id="CP001359">
    <property type="protein sequence ID" value="ACL64269.1"/>
    <property type="molecule type" value="Genomic_DNA"/>
</dbReference>
<gene>
    <name evidence="3" type="ordered locus">A2cp1_0918</name>
</gene>
<evidence type="ECO:0000313" key="4">
    <source>
        <dbReference type="Proteomes" id="UP000007089"/>
    </source>
</evidence>
<dbReference type="PANTHER" id="PTHR30373:SF8">
    <property type="entry name" value="BLL7265 PROTEIN"/>
    <property type="match status" value="1"/>
</dbReference>
<proteinExistence type="predicted"/>
<dbReference type="RefSeq" id="WP_012632274.1">
    <property type="nucleotide sequence ID" value="NC_011891.1"/>
</dbReference>
<dbReference type="InterPro" id="IPR007621">
    <property type="entry name" value="TPM_dom"/>
</dbReference>
<dbReference type="Pfam" id="PF04536">
    <property type="entry name" value="TPM_phosphatase"/>
    <property type="match status" value="1"/>
</dbReference>
<evidence type="ECO:0000259" key="2">
    <source>
        <dbReference type="Pfam" id="PF04536"/>
    </source>
</evidence>
<dbReference type="Proteomes" id="UP000007089">
    <property type="component" value="Chromosome"/>
</dbReference>
<protein>
    <recommendedName>
        <fullName evidence="2">TPM domain-containing protein</fullName>
    </recommendedName>
</protein>
<organism evidence="3 4">
    <name type="scientific">Anaeromyxobacter dehalogenans (strain ATCC BAA-258 / DSM 21875 / 2CP-1)</name>
    <dbReference type="NCBI Taxonomy" id="455488"/>
    <lineage>
        <taxon>Bacteria</taxon>
        <taxon>Pseudomonadati</taxon>
        <taxon>Myxococcota</taxon>
        <taxon>Myxococcia</taxon>
        <taxon>Myxococcales</taxon>
        <taxon>Cystobacterineae</taxon>
        <taxon>Anaeromyxobacteraceae</taxon>
        <taxon>Anaeromyxobacter</taxon>
    </lineage>
</organism>
<name>B8JEE3_ANAD2</name>
<evidence type="ECO:0000313" key="3">
    <source>
        <dbReference type="EMBL" id="ACL64269.1"/>
    </source>
</evidence>
<reference evidence="3" key="1">
    <citation type="submission" date="2009-01" db="EMBL/GenBank/DDBJ databases">
        <title>Complete sequence of Anaeromyxobacter dehalogenans 2CP-1.</title>
        <authorList>
            <consortium name="US DOE Joint Genome Institute"/>
            <person name="Lucas S."/>
            <person name="Copeland A."/>
            <person name="Lapidus A."/>
            <person name="Glavina del Rio T."/>
            <person name="Dalin E."/>
            <person name="Tice H."/>
            <person name="Bruce D."/>
            <person name="Goodwin L."/>
            <person name="Pitluck S."/>
            <person name="Saunders E."/>
            <person name="Brettin T."/>
            <person name="Detter J.C."/>
            <person name="Han C."/>
            <person name="Larimer F."/>
            <person name="Land M."/>
            <person name="Hauser L."/>
            <person name="Kyrpides N."/>
            <person name="Ovchinnikova G."/>
            <person name="Beliaev A.S."/>
            <person name="Richardson P."/>
        </authorList>
    </citation>
    <scope>NUCLEOTIDE SEQUENCE</scope>
    <source>
        <strain evidence="3">2CP-1</strain>
    </source>
</reference>
<dbReference type="AlphaFoldDB" id="B8JEE3"/>
<feature type="region of interest" description="Disordered" evidence="1">
    <location>
        <begin position="190"/>
        <end position="213"/>
    </location>
</feature>
<dbReference type="PANTHER" id="PTHR30373">
    <property type="entry name" value="UPF0603 PROTEIN YGCG"/>
    <property type="match status" value="1"/>
</dbReference>
<feature type="domain" description="TPM" evidence="2">
    <location>
        <begin position="105"/>
        <end position="185"/>
    </location>
</feature>
<dbReference type="Gene3D" id="3.10.310.50">
    <property type="match status" value="1"/>
</dbReference>
<evidence type="ECO:0000256" key="1">
    <source>
        <dbReference type="SAM" id="MobiDB-lite"/>
    </source>
</evidence>
<dbReference type="HOGENOM" id="CLU_086382_0_1_7"/>
<accession>B8JEE3</accession>
<keyword evidence="4" id="KW-1185">Reference proteome</keyword>
<dbReference type="KEGG" id="acp:A2cp1_0918"/>
<sequence length="213" mass="22978">MKFEAQFDEAARRRIAEAVGRAEALSRGQIVPVVVEKSDPYPEVRYRGALLAAAIATAAVLALHLPVTLAELPLVQLAAGLLGAWLSMWNPVERRLAGARALDQAVRARAVRAFHENGLHRTTEGTGVLVFASLFEHEAVILGDRGIHEKMGDAGWDRAVAALVAGMRDDDPGRGFVEAIAQCGARLAEHFPRDPSARPPPNELEDAIRASRT</sequence>